<reference evidence="6 7" key="1">
    <citation type="submission" date="2018-05" db="EMBL/GenBank/DDBJ databases">
        <title>Draft Genome Sequence of Arthrobacter cumminsii IME1328, Isolated from a Patient Who Suffered from Foot Ulcers in China.</title>
        <authorList>
            <person name="Li M."/>
            <person name="Jiang Z."/>
            <person name="Sun Q."/>
            <person name="Tong Y."/>
        </authorList>
    </citation>
    <scope>NUCLEOTIDE SEQUENCE [LARGE SCALE GENOMIC DNA]</scope>
    <source>
        <strain evidence="6 7">IME1328</strain>
    </source>
</reference>
<evidence type="ECO:0000256" key="5">
    <source>
        <dbReference type="SAM" id="MobiDB-lite"/>
    </source>
</evidence>
<dbReference type="Gene3D" id="1.10.10.10">
    <property type="entry name" value="Winged helix-like DNA-binding domain superfamily/Winged helix DNA-binding domain"/>
    <property type="match status" value="2"/>
</dbReference>
<evidence type="ECO:0000313" key="6">
    <source>
        <dbReference type="EMBL" id="PWI28517.1"/>
    </source>
</evidence>
<dbReference type="InterPro" id="IPR005234">
    <property type="entry name" value="ScpB_csome_segregation"/>
</dbReference>
<evidence type="ECO:0000256" key="1">
    <source>
        <dbReference type="ARBA" id="ARBA00022490"/>
    </source>
</evidence>
<comment type="caution">
    <text evidence="6">The sequence shown here is derived from an EMBL/GenBank/DDBJ whole genome shotgun (WGS) entry which is preliminary data.</text>
</comment>
<dbReference type="EMBL" id="QFWG01000001">
    <property type="protein sequence ID" value="PWI28517.1"/>
    <property type="molecule type" value="Genomic_DNA"/>
</dbReference>
<dbReference type="PIRSF" id="PIRSF019345">
    <property type="entry name" value="ScpB"/>
    <property type="match status" value="1"/>
</dbReference>
<feature type="region of interest" description="Disordered" evidence="5">
    <location>
        <begin position="74"/>
        <end position="107"/>
    </location>
</feature>
<dbReference type="PANTHER" id="PTHR34298:SF2">
    <property type="entry name" value="SEGREGATION AND CONDENSATION PROTEIN B"/>
    <property type="match status" value="1"/>
</dbReference>
<dbReference type="Pfam" id="PF04079">
    <property type="entry name" value="SMC_ScpB"/>
    <property type="match status" value="1"/>
</dbReference>
<dbReference type="Proteomes" id="UP000245514">
    <property type="component" value="Unassembled WGS sequence"/>
</dbReference>
<keyword evidence="1" id="KW-0963">Cytoplasm</keyword>
<dbReference type="InterPro" id="IPR036390">
    <property type="entry name" value="WH_DNA-bd_sf"/>
</dbReference>
<dbReference type="RefSeq" id="WP_109302799.1">
    <property type="nucleotide sequence ID" value="NZ_QFWG01000001.1"/>
</dbReference>
<accession>A0ABX5LA30</accession>
<keyword evidence="3" id="KW-0159">Chromosome partition</keyword>
<evidence type="ECO:0000313" key="7">
    <source>
        <dbReference type="Proteomes" id="UP000245514"/>
    </source>
</evidence>
<evidence type="ECO:0000256" key="4">
    <source>
        <dbReference type="ARBA" id="ARBA00023306"/>
    </source>
</evidence>
<gene>
    <name evidence="6" type="ORF">CAY35_00080</name>
</gene>
<proteinExistence type="predicted"/>
<dbReference type="InterPro" id="IPR036388">
    <property type="entry name" value="WH-like_DNA-bd_sf"/>
</dbReference>
<evidence type="ECO:0000256" key="2">
    <source>
        <dbReference type="ARBA" id="ARBA00022618"/>
    </source>
</evidence>
<sequence length="243" mass="26087">MSEETANIEEPRNGEAPGNIEKADTADDAQVREGLEAVLMVADRPLTEAELAELLEVDAVVISRVLHELAAEYDGKSRSTGHSDTDESNTDDGTTDQANTGDGDIDQGFSVRRGFQLRRVGGGWRIGARQEHRELVSRFVLEGQTAKLSAAAMETLAIIAYRQPVSRARIASIRGVNADGVVRTLMTRGLIEQVATDEVTGAGLFGTTPVLLERLGVDSLEELPDLSPLLPGVENLDDVLPSL</sequence>
<name>A0ABX5LA30_9MICC</name>
<dbReference type="PANTHER" id="PTHR34298">
    <property type="entry name" value="SEGREGATION AND CONDENSATION PROTEIN B"/>
    <property type="match status" value="1"/>
</dbReference>
<keyword evidence="4" id="KW-0131">Cell cycle</keyword>
<evidence type="ECO:0000256" key="3">
    <source>
        <dbReference type="ARBA" id="ARBA00022829"/>
    </source>
</evidence>
<protein>
    <submittedName>
        <fullName evidence="6">Segregation and condensation protein B</fullName>
    </submittedName>
</protein>
<feature type="region of interest" description="Disordered" evidence="5">
    <location>
        <begin position="1"/>
        <end position="26"/>
    </location>
</feature>
<organism evidence="6 7">
    <name type="scientific">Pseudoglutamicibacter cumminsii</name>
    <dbReference type="NCBI Taxonomy" id="156979"/>
    <lineage>
        <taxon>Bacteria</taxon>
        <taxon>Bacillati</taxon>
        <taxon>Actinomycetota</taxon>
        <taxon>Actinomycetes</taxon>
        <taxon>Micrococcales</taxon>
        <taxon>Micrococcaceae</taxon>
        <taxon>Pseudoglutamicibacter</taxon>
    </lineage>
</organism>
<keyword evidence="2" id="KW-0132">Cell division</keyword>
<dbReference type="SUPFAM" id="SSF46785">
    <property type="entry name" value="Winged helix' DNA-binding domain"/>
    <property type="match status" value="2"/>
</dbReference>
<keyword evidence="7" id="KW-1185">Reference proteome</keyword>
<feature type="compositionally biased region" description="Basic and acidic residues" evidence="5">
    <location>
        <begin position="74"/>
        <end position="85"/>
    </location>
</feature>